<reference evidence="3 4" key="1">
    <citation type="submission" date="2018-04" db="EMBL/GenBank/DDBJ databases">
        <title>Pararhodobacter oceanense sp. nov., isolated from marine intertidal sediment.</title>
        <authorList>
            <person name="Wang X.-L."/>
            <person name="Du Z.-J."/>
        </authorList>
    </citation>
    <scope>NUCLEOTIDE SEQUENCE [LARGE SCALE GENOMIC DNA]</scope>
    <source>
        <strain evidence="3 4">AM505</strain>
    </source>
</reference>
<proteinExistence type="predicted"/>
<dbReference type="EMBL" id="QDKM01000024">
    <property type="protein sequence ID" value="PVH27232.1"/>
    <property type="molecule type" value="Genomic_DNA"/>
</dbReference>
<evidence type="ECO:0000313" key="2">
    <source>
        <dbReference type="EMBL" id="PVH27217.1"/>
    </source>
</evidence>
<gene>
    <name evidence="3" type="ORF">DDE20_18755</name>
    <name evidence="2" type="ORF">DDE20_18790</name>
</gene>
<evidence type="ECO:0000256" key="1">
    <source>
        <dbReference type="SAM" id="MobiDB-lite"/>
    </source>
</evidence>
<comment type="caution">
    <text evidence="3">The sequence shown here is derived from an EMBL/GenBank/DDBJ whole genome shotgun (WGS) entry which is preliminary data.</text>
</comment>
<sequence>VRANAPIAPPPPPKRRGRSHKTQNGDADH</sequence>
<organism evidence="3 4">
    <name type="scientific">Pararhodobacter oceanensis</name>
    <dbReference type="NCBI Taxonomy" id="2172121"/>
    <lineage>
        <taxon>Bacteria</taxon>
        <taxon>Pseudomonadati</taxon>
        <taxon>Pseudomonadota</taxon>
        <taxon>Alphaproteobacteria</taxon>
        <taxon>Rhodobacterales</taxon>
        <taxon>Paracoccaceae</taxon>
        <taxon>Pararhodobacter</taxon>
    </lineage>
</organism>
<keyword evidence="4" id="KW-1185">Reference proteome</keyword>
<dbReference type="AlphaFoldDB" id="A0A2T8HPL6"/>
<dbReference type="EMBL" id="QDKM01000026">
    <property type="protein sequence ID" value="PVH27217.1"/>
    <property type="molecule type" value="Genomic_DNA"/>
</dbReference>
<name>A0A2T8HPL6_9RHOB</name>
<evidence type="ECO:0000313" key="4">
    <source>
        <dbReference type="Proteomes" id="UP000245911"/>
    </source>
</evidence>
<evidence type="ECO:0000313" key="3">
    <source>
        <dbReference type="EMBL" id="PVH27232.1"/>
    </source>
</evidence>
<feature type="region of interest" description="Disordered" evidence="1">
    <location>
        <begin position="1"/>
        <end position="29"/>
    </location>
</feature>
<protein>
    <submittedName>
        <fullName evidence="3">AAA family ATPase</fullName>
    </submittedName>
</protein>
<accession>A0A2T8HPL6</accession>
<dbReference type="Proteomes" id="UP000245911">
    <property type="component" value="Unassembled WGS sequence"/>
</dbReference>
<feature type="non-terminal residue" evidence="3">
    <location>
        <position position="1"/>
    </location>
</feature>